<feature type="region of interest" description="Disordered" evidence="10">
    <location>
        <begin position="600"/>
        <end position="627"/>
    </location>
</feature>
<dbReference type="GO" id="GO:0008270">
    <property type="term" value="F:zinc ion binding"/>
    <property type="evidence" value="ECO:0007669"/>
    <property type="project" value="UniProtKB-KW"/>
</dbReference>
<protein>
    <recommendedName>
        <fullName evidence="16">RNA-binding protein 5</fullName>
    </recommendedName>
</protein>
<dbReference type="PROSITE" id="PS50102">
    <property type="entry name" value="RRM"/>
    <property type="match status" value="2"/>
</dbReference>
<dbReference type="InterPro" id="IPR035979">
    <property type="entry name" value="RBD_domain_sf"/>
</dbReference>
<evidence type="ECO:0000259" key="12">
    <source>
        <dbReference type="PROSITE" id="PS50174"/>
    </source>
</evidence>
<dbReference type="AlphaFoldDB" id="A0A3S1CAH8"/>
<dbReference type="InterPro" id="IPR036443">
    <property type="entry name" value="Znf_RanBP2_sf"/>
</dbReference>
<feature type="compositionally biased region" description="Acidic residues" evidence="10">
    <location>
        <begin position="155"/>
        <end position="166"/>
    </location>
</feature>
<dbReference type="GO" id="GO:0005634">
    <property type="term" value="C:nucleus"/>
    <property type="evidence" value="ECO:0007669"/>
    <property type="project" value="UniProtKB-SubCell"/>
</dbReference>
<evidence type="ECO:0000259" key="11">
    <source>
        <dbReference type="PROSITE" id="PS50102"/>
    </source>
</evidence>
<organism evidence="14 15">
    <name type="scientific">Elysia chlorotica</name>
    <name type="common">Eastern emerald elysia</name>
    <name type="synonym">Sea slug</name>
    <dbReference type="NCBI Taxonomy" id="188477"/>
    <lineage>
        <taxon>Eukaryota</taxon>
        <taxon>Metazoa</taxon>
        <taxon>Spiralia</taxon>
        <taxon>Lophotrochozoa</taxon>
        <taxon>Mollusca</taxon>
        <taxon>Gastropoda</taxon>
        <taxon>Heterobranchia</taxon>
        <taxon>Euthyneura</taxon>
        <taxon>Panpulmonata</taxon>
        <taxon>Sacoglossa</taxon>
        <taxon>Placobranchoidea</taxon>
        <taxon>Plakobranchidae</taxon>
        <taxon>Elysia</taxon>
    </lineage>
</organism>
<evidence type="ECO:0000256" key="10">
    <source>
        <dbReference type="SAM" id="MobiDB-lite"/>
    </source>
</evidence>
<feature type="region of interest" description="Disordered" evidence="10">
    <location>
        <begin position="855"/>
        <end position="881"/>
    </location>
</feature>
<feature type="domain" description="G-patch" evidence="12">
    <location>
        <begin position="840"/>
        <end position="886"/>
    </location>
</feature>
<dbReference type="PROSITE" id="PS50174">
    <property type="entry name" value="G_PATCH"/>
    <property type="match status" value="1"/>
</dbReference>
<keyword evidence="6 8" id="KW-0694">RNA-binding</keyword>
<comment type="caution">
    <text evidence="14">The sequence shown here is derived from an EMBL/GenBank/DDBJ whole genome shotgun (WGS) entry which is preliminary data.</text>
</comment>
<dbReference type="EMBL" id="RQTK01000111">
    <property type="protein sequence ID" value="RUS87435.1"/>
    <property type="molecule type" value="Genomic_DNA"/>
</dbReference>
<dbReference type="PANTHER" id="PTHR13948:SF3">
    <property type="entry name" value="FI21118P1"/>
    <property type="match status" value="1"/>
</dbReference>
<dbReference type="CDD" id="cd12313">
    <property type="entry name" value="RRM1_RRM2_RBM5_like"/>
    <property type="match status" value="1"/>
</dbReference>
<evidence type="ECO:0000256" key="1">
    <source>
        <dbReference type="ARBA" id="ARBA00004123"/>
    </source>
</evidence>
<dbReference type="InterPro" id="IPR001876">
    <property type="entry name" value="Znf_RanBP2"/>
</dbReference>
<evidence type="ECO:0000256" key="6">
    <source>
        <dbReference type="ARBA" id="ARBA00022884"/>
    </source>
</evidence>
<feature type="domain" description="RanBP2-type" evidence="13">
    <location>
        <begin position="296"/>
        <end position="325"/>
    </location>
</feature>
<keyword evidence="15" id="KW-1185">Reference proteome</keyword>
<evidence type="ECO:0000256" key="7">
    <source>
        <dbReference type="ARBA" id="ARBA00023242"/>
    </source>
</evidence>
<feature type="region of interest" description="Disordered" evidence="10">
    <location>
        <begin position="65"/>
        <end position="197"/>
    </location>
</feature>
<feature type="domain" description="RRM" evidence="11">
    <location>
        <begin position="345"/>
        <end position="432"/>
    </location>
</feature>
<keyword evidence="7" id="KW-0539">Nucleus</keyword>
<accession>A0A3S1CAH8</accession>
<evidence type="ECO:0008006" key="16">
    <source>
        <dbReference type="Google" id="ProtNLM"/>
    </source>
</evidence>
<evidence type="ECO:0000313" key="14">
    <source>
        <dbReference type="EMBL" id="RUS87435.1"/>
    </source>
</evidence>
<evidence type="ECO:0000256" key="5">
    <source>
        <dbReference type="ARBA" id="ARBA00022833"/>
    </source>
</evidence>
<dbReference type="InterPro" id="IPR041591">
    <property type="entry name" value="OCRE"/>
</dbReference>
<dbReference type="GO" id="GO:0000398">
    <property type="term" value="P:mRNA splicing, via spliceosome"/>
    <property type="evidence" value="ECO:0007669"/>
    <property type="project" value="TreeGrafter"/>
</dbReference>
<dbReference type="SUPFAM" id="SSF54928">
    <property type="entry name" value="RNA-binding domain, RBD"/>
    <property type="match status" value="2"/>
</dbReference>
<dbReference type="Gene3D" id="3.30.70.330">
    <property type="match status" value="2"/>
</dbReference>
<dbReference type="Pfam" id="PF01585">
    <property type="entry name" value="G-patch"/>
    <property type="match status" value="1"/>
</dbReference>
<feature type="compositionally biased region" description="Basic and acidic residues" evidence="10">
    <location>
        <begin position="605"/>
        <end position="627"/>
    </location>
</feature>
<dbReference type="CDD" id="cd16162">
    <property type="entry name" value="OCRE_RBM5_like"/>
    <property type="match status" value="1"/>
</dbReference>
<evidence type="ECO:0000256" key="4">
    <source>
        <dbReference type="ARBA" id="ARBA00022771"/>
    </source>
</evidence>
<dbReference type="SMART" id="SM00360">
    <property type="entry name" value="RRM"/>
    <property type="match status" value="2"/>
</dbReference>
<dbReference type="STRING" id="188477.A0A3S1CAH8"/>
<keyword evidence="2" id="KW-0479">Metal-binding</keyword>
<gene>
    <name evidence="14" type="ORF">EGW08_004810</name>
</gene>
<dbReference type="SMART" id="SM00547">
    <property type="entry name" value="ZnF_RBZ"/>
    <property type="match status" value="1"/>
</dbReference>
<feature type="domain" description="RRM" evidence="11">
    <location>
        <begin position="202"/>
        <end position="280"/>
    </location>
</feature>
<dbReference type="SUPFAM" id="SSF90209">
    <property type="entry name" value="Ran binding protein zinc finger-like"/>
    <property type="match status" value="1"/>
</dbReference>
<keyword evidence="5" id="KW-0862">Zinc</keyword>
<dbReference type="InterPro" id="IPR012677">
    <property type="entry name" value="Nucleotide-bd_a/b_plait_sf"/>
</dbReference>
<reference evidence="14 15" key="1">
    <citation type="submission" date="2019-01" db="EMBL/GenBank/DDBJ databases">
        <title>A draft genome assembly of the solar-powered sea slug Elysia chlorotica.</title>
        <authorList>
            <person name="Cai H."/>
            <person name="Li Q."/>
            <person name="Fang X."/>
            <person name="Li J."/>
            <person name="Curtis N.E."/>
            <person name="Altenburger A."/>
            <person name="Shibata T."/>
            <person name="Feng M."/>
            <person name="Maeda T."/>
            <person name="Schwartz J.A."/>
            <person name="Shigenobu S."/>
            <person name="Lundholm N."/>
            <person name="Nishiyama T."/>
            <person name="Yang H."/>
            <person name="Hasebe M."/>
            <person name="Li S."/>
            <person name="Pierce S.K."/>
            <person name="Wang J."/>
        </authorList>
    </citation>
    <scope>NUCLEOTIDE SEQUENCE [LARGE SCALE GENOMIC DNA]</scope>
    <source>
        <strain evidence="14">EC2010</strain>
        <tissue evidence="14">Whole organism of an adult</tissue>
    </source>
</reference>
<name>A0A3S1CAH8_ELYCH</name>
<dbReference type="GO" id="GO:0003723">
    <property type="term" value="F:RNA binding"/>
    <property type="evidence" value="ECO:0007669"/>
    <property type="project" value="UniProtKB-UniRule"/>
</dbReference>
<keyword evidence="3" id="KW-0677">Repeat</keyword>
<dbReference type="SMART" id="SM00443">
    <property type="entry name" value="G_patch"/>
    <property type="match status" value="1"/>
</dbReference>
<feature type="compositionally biased region" description="Basic and acidic residues" evidence="10">
    <location>
        <begin position="80"/>
        <end position="130"/>
    </location>
</feature>
<dbReference type="Pfam" id="PF17780">
    <property type="entry name" value="OCRE"/>
    <property type="match status" value="1"/>
</dbReference>
<evidence type="ECO:0000313" key="15">
    <source>
        <dbReference type="Proteomes" id="UP000271974"/>
    </source>
</evidence>
<dbReference type="OrthoDB" id="29221at2759"/>
<evidence type="ECO:0000256" key="2">
    <source>
        <dbReference type="ARBA" id="ARBA00022723"/>
    </source>
</evidence>
<feature type="compositionally biased region" description="Polar residues" evidence="10">
    <location>
        <begin position="662"/>
        <end position="677"/>
    </location>
</feature>
<dbReference type="Proteomes" id="UP000271974">
    <property type="component" value="Unassembled WGS sequence"/>
</dbReference>
<dbReference type="Pfam" id="PF00076">
    <property type="entry name" value="RRM_1"/>
    <property type="match status" value="2"/>
</dbReference>
<evidence type="ECO:0000256" key="9">
    <source>
        <dbReference type="PROSITE-ProRule" id="PRU00322"/>
    </source>
</evidence>
<dbReference type="PROSITE" id="PS01358">
    <property type="entry name" value="ZF_RANBP2_1"/>
    <property type="match status" value="1"/>
</dbReference>
<evidence type="ECO:0000259" key="13">
    <source>
        <dbReference type="PROSITE" id="PS50199"/>
    </source>
</evidence>
<dbReference type="PROSITE" id="PS50199">
    <property type="entry name" value="ZF_RANBP2_2"/>
    <property type="match status" value="1"/>
</dbReference>
<dbReference type="PANTHER" id="PTHR13948">
    <property type="entry name" value="RNA-BINDING PROTEIN"/>
    <property type="match status" value="1"/>
</dbReference>
<comment type="subcellular location">
    <subcellularLocation>
        <location evidence="1">Nucleus</location>
    </subcellularLocation>
</comment>
<feature type="region of interest" description="Disordered" evidence="10">
    <location>
        <begin position="654"/>
        <end position="737"/>
    </location>
</feature>
<feature type="compositionally biased region" description="Basic and acidic residues" evidence="10">
    <location>
        <begin position="177"/>
        <end position="193"/>
    </location>
</feature>
<evidence type="ECO:0000256" key="8">
    <source>
        <dbReference type="PROSITE-ProRule" id="PRU00176"/>
    </source>
</evidence>
<sequence length="912" mass="101738">MAFNNFPEGPGFVGNIPRDGLLSNPAFRMNQLNSYAAELERDQRLYQMAMEYRMGSAREPASLMGLQLGEPAPPGVDVGVNRDRGRDRDRDHRDFRSRDDRDRGRDRDRRRQDSDRSRGGDWSQERESRGSRHRDRSPVKGYRNSFDTDSRTSGYDEDDDEYGMGDDGDRLSSGGSDRYRSRGSDRQDDKGGDKWVSNQPSRTIILRGLNQEIDEKIIGAELMMLGLPVKDIRLIRRQSGVSRGFAFVEFHNVADAQRWMEHTQGSLLLLNMYRASMAYSVTRDRGSGGRDGSNLQRNDWVCVKCLGHNFKRRDFCYNCNLPRKESEKSAKSSDGQDEIGTNPCNTLIFRGLDALTTEEGLVKCLTQAFRSVPLAPIKNVAVVRDDLNTSRGFGFVEFHSVSASTNVLDCLNKMEPPLEVDGKQLLINYAKNTFNTTMAYIQQQQAQNQYYDSNYYQGQYYDPTTGQYYDYSQYYAQQAGATVTGAEAKGTTSNSTNSTNSAAAVAQAAIQAAQAAKNYQKHAQQKAVEAPSHDTVTVNGVEYPVYPPPDTSTYQYEETSGYYYDPLTQLYYDANSQYYYNSVTGGYMYWDAEKSTYLPAPTGEESARGDGQEKKDSKEDKKDKEKVKIAKKIAKDMEKWAKSMNAQKEALKEGIKRPMLQPGSSAGNAGTLRQESATADAGYNILQKAKEDTSMMPPPPPAPKSEKSPASSSSVPGLVASYGGDSDSGGEEEDAVAPLDESKLVDWTKLACLLCKRQFQSKEILSKHTQVSDLHKQNLESLMKTKSAAAAGKIEYRDRAKERRLKYGAPEPPAPRERKRLEEDPEPVLFEQPTKEGIGGENIGSKLLQKMGWSQGQGLGKANQGRTDPVEARRRNQMSGLGARGANIAADVGDSYRDALKKTMFARYNEAD</sequence>
<dbReference type="InterPro" id="IPR000504">
    <property type="entry name" value="RRM_dom"/>
</dbReference>
<proteinExistence type="predicted"/>
<dbReference type="InterPro" id="IPR000467">
    <property type="entry name" value="G_patch_dom"/>
</dbReference>
<evidence type="ECO:0000256" key="3">
    <source>
        <dbReference type="ARBA" id="ARBA00022737"/>
    </source>
</evidence>
<keyword evidence="4 9" id="KW-0863">Zinc-finger</keyword>
<feature type="region of interest" description="Disordered" evidence="10">
    <location>
        <begin position="785"/>
        <end position="842"/>
    </location>
</feature>